<dbReference type="SUPFAM" id="SSF48403">
    <property type="entry name" value="Ankyrin repeat"/>
    <property type="match status" value="1"/>
</dbReference>
<dbReference type="SMART" id="SM00248">
    <property type="entry name" value="ANK"/>
    <property type="match status" value="3"/>
</dbReference>
<gene>
    <name evidence="4" type="ORF">LSH36_62g04007</name>
</gene>
<dbReference type="InterPro" id="IPR002110">
    <property type="entry name" value="Ankyrin_rpt"/>
</dbReference>
<dbReference type="Gene3D" id="2.30.30.190">
    <property type="entry name" value="CAP Gly-rich-like domain"/>
    <property type="match status" value="3"/>
</dbReference>
<feature type="region of interest" description="Disordered" evidence="2">
    <location>
        <begin position="1"/>
        <end position="20"/>
    </location>
</feature>
<feature type="domain" description="CAP-Gly" evidence="3">
    <location>
        <begin position="426"/>
        <end position="468"/>
    </location>
</feature>
<accession>A0AAD9K550</accession>
<protein>
    <recommendedName>
        <fullName evidence="3">CAP-Gly domain-containing protein</fullName>
    </recommendedName>
</protein>
<organism evidence="4 5">
    <name type="scientific">Paralvinella palmiformis</name>
    <dbReference type="NCBI Taxonomy" id="53620"/>
    <lineage>
        <taxon>Eukaryota</taxon>
        <taxon>Metazoa</taxon>
        <taxon>Spiralia</taxon>
        <taxon>Lophotrochozoa</taxon>
        <taxon>Annelida</taxon>
        <taxon>Polychaeta</taxon>
        <taxon>Sedentaria</taxon>
        <taxon>Canalipalpata</taxon>
        <taxon>Terebellida</taxon>
        <taxon>Terebelliformia</taxon>
        <taxon>Alvinellidae</taxon>
        <taxon>Paralvinella</taxon>
    </lineage>
</organism>
<reference evidence="4" key="1">
    <citation type="journal article" date="2023" name="Mol. Biol. Evol.">
        <title>Third-Generation Sequencing Reveals the Adaptive Role of the Epigenome in Three Deep-Sea Polychaetes.</title>
        <authorList>
            <person name="Perez M."/>
            <person name="Aroh O."/>
            <person name="Sun Y."/>
            <person name="Lan Y."/>
            <person name="Juniper S.K."/>
            <person name="Young C.R."/>
            <person name="Angers B."/>
            <person name="Qian P.Y."/>
        </authorList>
    </citation>
    <scope>NUCLEOTIDE SEQUENCE</scope>
    <source>
        <strain evidence="4">P08H-3</strain>
    </source>
</reference>
<dbReference type="Pfam" id="PF12796">
    <property type="entry name" value="Ank_2"/>
    <property type="match status" value="1"/>
</dbReference>
<dbReference type="PROSITE" id="PS50245">
    <property type="entry name" value="CAP_GLY_2"/>
    <property type="match status" value="3"/>
</dbReference>
<sequence length="583" mass="63424">MTQDTTDTCQSTNDAGDGQNVSFQIIDFTTPPREKPVAHPAIDPPLCESCHKMEMQYFDPNCPGCQEILSNITTTVPEIFAILRQWTPQTQQNLELLVREILRRGAHVDDRDAVTDMTMLHYSAKAGAHGIGDIDEACRITNLLISKGANVYIRSRWTNMAAIHFAAYFDVAPVVKILLKATKGVDVDTPCSDFDHGTPLHICATHLGLDTAKVLLQNGANPRLKDDLGRVAADCVPDASAFDPDSDMAKLCHRMKKLLQEAEPPPPPSYLIDLEGSQIKETLRTLGVKVGDKVVVGGVKTGILRYCGPTNFASGIWAGIELDEPAGKNDGSVGGISYYKCPPKYGIFAPVTKISKPGILVNHRPHSSPAARSYPKINTTKITARIDTGLSRGGRCSVVSDPAEDLEMGDRVLVAGQRRGVIRFCGQTDFAPGIWYGIELDRPVGKNDGSVSGKRYFTCKPKHGVFAPPTRVQKPKSNSSSLRRTFSSPGSNTEFRLMKGMSVFCNNELGVVRYIGPVEFAEGVWLGVELRTPKGKNDGSVEGKRYFTCRPSHGLIVRPSKVTVRGINGAKLLGDYLSAEASK</sequence>
<dbReference type="EMBL" id="JAODUP010000062">
    <property type="protein sequence ID" value="KAK2164540.1"/>
    <property type="molecule type" value="Genomic_DNA"/>
</dbReference>
<dbReference type="SUPFAM" id="SSF74924">
    <property type="entry name" value="Cap-Gly domain"/>
    <property type="match status" value="3"/>
</dbReference>
<dbReference type="Gene3D" id="1.25.40.20">
    <property type="entry name" value="Ankyrin repeat-containing domain"/>
    <property type="match status" value="1"/>
</dbReference>
<dbReference type="SMART" id="SM01052">
    <property type="entry name" value="CAP_GLY"/>
    <property type="match status" value="3"/>
</dbReference>
<feature type="domain" description="CAP-Gly" evidence="3">
    <location>
        <begin position="516"/>
        <end position="558"/>
    </location>
</feature>
<dbReference type="AlphaFoldDB" id="A0AAD9K550"/>
<keyword evidence="5" id="KW-1185">Reference proteome</keyword>
<dbReference type="PANTHER" id="PTHR18916:SF88">
    <property type="entry name" value="CAP-GLY DOMAIN-CONTAINING PROTEIN"/>
    <property type="match status" value="1"/>
</dbReference>
<feature type="domain" description="CAP-Gly" evidence="3">
    <location>
        <begin position="308"/>
        <end position="350"/>
    </location>
</feature>
<dbReference type="InterPro" id="IPR000938">
    <property type="entry name" value="CAP-Gly_domain"/>
</dbReference>
<dbReference type="PROSITE" id="PS50088">
    <property type="entry name" value="ANK_REPEAT"/>
    <property type="match status" value="1"/>
</dbReference>
<keyword evidence="1" id="KW-0040">ANK repeat</keyword>
<proteinExistence type="predicted"/>
<evidence type="ECO:0000256" key="2">
    <source>
        <dbReference type="SAM" id="MobiDB-lite"/>
    </source>
</evidence>
<evidence type="ECO:0000313" key="4">
    <source>
        <dbReference type="EMBL" id="KAK2164540.1"/>
    </source>
</evidence>
<evidence type="ECO:0000259" key="3">
    <source>
        <dbReference type="PROSITE" id="PS50245"/>
    </source>
</evidence>
<evidence type="ECO:0000313" key="5">
    <source>
        <dbReference type="Proteomes" id="UP001208570"/>
    </source>
</evidence>
<feature type="repeat" description="ANK" evidence="1">
    <location>
        <begin position="195"/>
        <end position="227"/>
    </location>
</feature>
<dbReference type="PROSITE" id="PS50297">
    <property type="entry name" value="ANK_REP_REGION"/>
    <property type="match status" value="1"/>
</dbReference>
<evidence type="ECO:0000256" key="1">
    <source>
        <dbReference type="PROSITE-ProRule" id="PRU00023"/>
    </source>
</evidence>
<dbReference type="Pfam" id="PF01302">
    <property type="entry name" value="CAP_GLY"/>
    <property type="match status" value="3"/>
</dbReference>
<dbReference type="PANTHER" id="PTHR18916">
    <property type="entry name" value="DYNACTIN 1-RELATED MICROTUBULE-BINDING"/>
    <property type="match status" value="1"/>
</dbReference>
<dbReference type="Proteomes" id="UP001208570">
    <property type="component" value="Unassembled WGS sequence"/>
</dbReference>
<dbReference type="InterPro" id="IPR036859">
    <property type="entry name" value="CAP-Gly_dom_sf"/>
</dbReference>
<dbReference type="PROSITE" id="PS00845">
    <property type="entry name" value="CAP_GLY_1"/>
    <property type="match status" value="2"/>
</dbReference>
<name>A0AAD9K550_9ANNE</name>
<comment type="caution">
    <text evidence="4">The sequence shown here is derived from an EMBL/GenBank/DDBJ whole genome shotgun (WGS) entry which is preliminary data.</text>
</comment>
<dbReference type="InterPro" id="IPR036770">
    <property type="entry name" value="Ankyrin_rpt-contain_sf"/>
</dbReference>